<comment type="caution">
    <text evidence="2">The sequence shown here is derived from an EMBL/GenBank/DDBJ whole genome shotgun (WGS) entry which is preliminary data.</text>
</comment>
<dbReference type="SUPFAM" id="SSF117130">
    <property type="entry name" value="CsrA-like"/>
    <property type="match status" value="1"/>
</dbReference>
<reference evidence="2 4" key="1">
    <citation type="submission" date="2018-05" db="EMBL/GenBank/DDBJ databases">
        <title>Legionella qingyii sp.nov., whole genome shotgun sequence.</title>
        <authorList>
            <person name="Wu H."/>
            <person name="Zhu Q."/>
            <person name="Hu C."/>
        </authorList>
    </citation>
    <scope>NUCLEOTIDE SEQUENCE [LARGE SCALE GENOMIC DNA]</scope>
    <source>
        <strain evidence="2 4">HEB18</strain>
    </source>
</reference>
<sequence length="64" mass="7329">MVVLSRKIGEKVLVDDGEIEVKVLCSKGNKILLGFKVPANMEVEREEDYLRKILQVPEFLKVNQ</sequence>
<dbReference type="Pfam" id="PF02599">
    <property type="entry name" value="CsrA"/>
    <property type="match status" value="1"/>
</dbReference>
<gene>
    <name evidence="2" type="ORF">DGG96_17410</name>
    <name evidence="3" type="ORF">ELY20_06140</name>
</gene>
<dbReference type="InterPro" id="IPR036107">
    <property type="entry name" value="CsrA_sf"/>
</dbReference>
<dbReference type="EMBL" id="QHJG01000037">
    <property type="protein sequence ID" value="PWY54318.1"/>
    <property type="molecule type" value="Genomic_DNA"/>
</dbReference>
<evidence type="ECO:0000313" key="4">
    <source>
        <dbReference type="Proteomes" id="UP000247152"/>
    </source>
</evidence>
<dbReference type="GO" id="GO:0003723">
    <property type="term" value="F:RNA binding"/>
    <property type="evidence" value="ECO:0007669"/>
    <property type="project" value="InterPro"/>
</dbReference>
<dbReference type="AlphaFoldDB" id="A0A317TZ13"/>
<dbReference type="Gene3D" id="2.60.40.4380">
    <property type="entry name" value="Translational regulator CsrA"/>
    <property type="match status" value="1"/>
</dbReference>
<organism evidence="2 4">
    <name type="scientific">Legionella qingyii</name>
    <dbReference type="NCBI Taxonomy" id="2184757"/>
    <lineage>
        <taxon>Bacteria</taxon>
        <taxon>Pseudomonadati</taxon>
        <taxon>Pseudomonadota</taxon>
        <taxon>Gammaproteobacteria</taxon>
        <taxon>Legionellales</taxon>
        <taxon>Legionellaceae</taxon>
        <taxon>Legionella</taxon>
    </lineage>
</organism>
<reference evidence="3 5" key="2">
    <citation type="submission" date="2018-12" db="EMBL/GenBank/DDBJ databases">
        <title>Legionella sp,whole genome shotgun sequence.</title>
        <authorList>
            <person name="Wu H."/>
        </authorList>
    </citation>
    <scope>NUCLEOTIDE SEQUENCE [LARGE SCALE GENOMIC DNA]</scope>
    <source>
        <strain evidence="3">Km489</strain>
        <strain evidence="5">km489</strain>
    </source>
</reference>
<dbReference type="OrthoDB" id="9809061at2"/>
<accession>A0A317TZ13</accession>
<proteinExistence type="predicted"/>
<dbReference type="GO" id="GO:0006402">
    <property type="term" value="P:mRNA catabolic process"/>
    <property type="evidence" value="ECO:0007669"/>
    <property type="project" value="InterPro"/>
</dbReference>
<evidence type="ECO:0000256" key="1">
    <source>
        <dbReference type="ARBA" id="ARBA00023159"/>
    </source>
</evidence>
<evidence type="ECO:0000313" key="3">
    <source>
        <dbReference type="EMBL" id="RUR24138.1"/>
    </source>
</evidence>
<protein>
    <submittedName>
        <fullName evidence="2">Carbon storage regulator</fullName>
    </submittedName>
</protein>
<dbReference type="Proteomes" id="UP000287374">
    <property type="component" value="Unassembled WGS sequence"/>
</dbReference>
<dbReference type="InterPro" id="IPR003751">
    <property type="entry name" value="CsrA"/>
</dbReference>
<dbReference type="RefSeq" id="WP_110143816.1">
    <property type="nucleotide sequence ID" value="NZ_QHJG01000037.1"/>
</dbReference>
<dbReference type="Proteomes" id="UP000247152">
    <property type="component" value="Unassembled WGS sequence"/>
</dbReference>
<evidence type="ECO:0000313" key="2">
    <source>
        <dbReference type="EMBL" id="PWY54318.1"/>
    </source>
</evidence>
<keyword evidence="1" id="KW-0010">Activator</keyword>
<evidence type="ECO:0000313" key="5">
    <source>
        <dbReference type="Proteomes" id="UP000287374"/>
    </source>
</evidence>
<dbReference type="GO" id="GO:0006109">
    <property type="term" value="P:regulation of carbohydrate metabolic process"/>
    <property type="evidence" value="ECO:0007669"/>
    <property type="project" value="InterPro"/>
</dbReference>
<keyword evidence="5" id="KW-1185">Reference proteome</keyword>
<dbReference type="EMBL" id="RZGX01000006">
    <property type="protein sequence ID" value="RUR24138.1"/>
    <property type="molecule type" value="Genomic_DNA"/>
</dbReference>
<name>A0A317TZ13_9GAMM</name>